<organism evidence="2 3">
    <name type="scientific">Desulfonema limicola</name>
    <dbReference type="NCBI Taxonomy" id="45656"/>
    <lineage>
        <taxon>Bacteria</taxon>
        <taxon>Pseudomonadati</taxon>
        <taxon>Thermodesulfobacteriota</taxon>
        <taxon>Desulfobacteria</taxon>
        <taxon>Desulfobacterales</taxon>
        <taxon>Desulfococcaceae</taxon>
        <taxon>Desulfonema</taxon>
    </lineage>
</organism>
<evidence type="ECO:0000259" key="1">
    <source>
        <dbReference type="Pfam" id="PF04754"/>
    </source>
</evidence>
<sequence length="67" mass="7711">MTEYLDQNPGAKCLPVIFPAVLYHGKTGWNSSRTLGSLIEGDDFFSEYMPDRKSQTRKPCSKFLNWH</sequence>
<dbReference type="Proteomes" id="UP000663720">
    <property type="component" value="Chromosome"/>
</dbReference>
<dbReference type="EMBL" id="CP061799">
    <property type="protein sequence ID" value="QTA81053.1"/>
    <property type="molecule type" value="Genomic_DNA"/>
</dbReference>
<feature type="domain" description="Transposase (putative) YhgA-like" evidence="1">
    <location>
        <begin position="10"/>
        <end position="51"/>
    </location>
</feature>
<evidence type="ECO:0000313" key="3">
    <source>
        <dbReference type="Proteomes" id="UP000663720"/>
    </source>
</evidence>
<accession>A0A975B965</accession>
<dbReference type="Pfam" id="PF04754">
    <property type="entry name" value="Transposase_31"/>
    <property type="match status" value="1"/>
</dbReference>
<dbReference type="AlphaFoldDB" id="A0A975B965"/>
<protein>
    <submittedName>
        <fullName evidence="2">Transposase, YhgA-like</fullName>
    </submittedName>
</protein>
<dbReference type="RefSeq" id="WP_207687125.1">
    <property type="nucleotide sequence ID" value="NZ_CP061799.1"/>
</dbReference>
<dbReference type="KEGG" id="dli:dnl_33770"/>
<reference evidence="2" key="1">
    <citation type="journal article" date="2021" name="Microb. Physiol.">
        <title>Proteogenomic Insights into the Physiology of Marine, Sulfate-Reducing, Filamentous Desulfonema limicola and Desulfonema magnum.</title>
        <authorList>
            <person name="Schnaars V."/>
            <person name="Wohlbrand L."/>
            <person name="Scheve S."/>
            <person name="Hinrichs C."/>
            <person name="Reinhardt R."/>
            <person name="Rabus R."/>
        </authorList>
    </citation>
    <scope>NUCLEOTIDE SEQUENCE</scope>
    <source>
        <strain evidence="2">5ac10</strain>
    </source>
</reference>
<dbReference type="InterPro" id="IPR006842">
    <property type="entry name" value="Transposase_31"/>
</dbReference>
<gene>
    <name evidence="2" type="ORF">dnl_33770</name>
</gene>
<proteinExistence type="predicted"/>
<evidence type="ECO:0000313" key="2">
    <source>
        <dbReference type="EMBL" id="QTA81053.1"/>
    </source>
</evidence>
<keyword evidence="3" id="KW-1185">Reference proteome</keyword>
<name>A0A975B965_9BACT</name>